<keyword evidence="1" id="KW-0378">Hydrolase</keyword>
<evidence type="ECO:0000259" key="3">
    <source>
        <dbReference type="Pfam" id="PF20434"/>
    </source>
</evidence>
<feature type="domain" description="BD-FAE-like" evidence="3">
    <location>
        <begin position="116"/>
        <end position="307"/>
    </location>
</feature>
<dbReference type="PANTHER" id="PTHR48081">
    <property type="entry name" value="AB HYDROLASE SUPERFAMILY PROTEIN C4A8.06C"/>
    <property type="match status" value="1"/>
</dbReference>
<dbReference type="Proteomes" id="UP001515480">
    <property type="component" value="Unassembled WGS sequence"/>
</dbReference>
<evidence type="ECO:0000313" key="4">
    <source>
        <dbReference type="EMBL" id="KAL1500349.1"/>
    </source>
</evidence>
<gene>
    <name evidence="4" type="ORF">AB1Y20_013013</name>
</gene>
<name>A0AB34IJG0_PRYPA</name>
<dbReference type="AlphaFoldDB" id="A0AB34IJG0"/>
<dbReference type="InterPro" id="IPR050300">
    <property type="entry name" value="GDXG_lipolytic_enzyme"/>
</dbReference>
<feature type="signal peptide" evidence="2">
    <location>
        <begin position="1"/>
        <end position="23"/>
    </location>
</feature>
<dbReference type="PANTHER" id="PTHR48081:SF33">
    <property type="entry name" value="KYNURENINE FORMAMIDASE"/>
    <property type="match status" value="1"/>
</dbReference>
<accession>A0AB34IJG0</accession>
<dbReference type="Gene3D" id="3.40.50.1820">
    <property type="entry name" value="alpha/beta hydrolase"/>
    <property type="match status" value="1"/>
</dbReference>
<sequence>MRSGLLALAIRVLMLLFPASVFPFALRPRTTWPSSLTSHVSQGILRTVQESIEEGGVRVGVQTFGKIAWMVVEELLVFPSTMIPFALRTLLHRRQTMREVRCGAEAHQTLEVYDGEGEGPLVLYVHGGSWGQGAPWNYALLAARLLEHGASRVAVARYRLFPEGDVDDMVHDLSKALEWCEGEAREASKAGRHLRVTVAAQSAGAHLCALLFARRSFNSAVRRTTAPNRRGIWLPDRFVGLSGVFDIGPHFLHEKSRLVHWLSPMWLAMLGKQPTVHNVDSGVEQFSDASMLMHLFEGNADVIAAITEAQSVSPLSSANVLPSLEEVSSSSAYGQWSRAELSAWALASPTRLLRLQHWLQVCRTTTVDLAAWPNTVLLHAADDKTVPIRSAREFTAALKQAQGEDAVSLREYAQGGHGEVMLNLMGRKRLDQLPYSQVRIAVDFIRCTVNQG</sequence>
<dbReference type="InterPro" id="IPR029058">
    <property type="entry name" value="AB_hydrolase_fold"/>
</dbReference>
<dbReference type="EMBL" id="JBGBPQ010000023">
    <property type="protein sequence ID" value="KAL1500349.1"/>
    <property type="molecule type" value="Genomic_DNA"/>
</dbReference>
<evidence type="ECO:0000256" key="2">
    <source>
        <dbReference type="SAM" id="SignalP"/>
    </source>
</evidence>
<organism evidence="4 5">
    <name type="scientific">Prymnesium parvum</name>
    <name type="common">Toxic golden alga</name>
    <dbReference type="NCBI Taxonomy" id="97485"/>
    <lineage>
        <taxon>Eukaryota</taxon>
        <taxon>Haptista</taxon>
        <taxon>Haptophyta</taxon>
        <taxon>Prymnesiophyceae</taxon>
        <taxon>Prymnesiales</taxon>
        <taxon>Prymnesiaceae</taxon>
        <taxon>Prymnesium</taxon>
    </lineage>
</organism>
<dbReference type="SUPFAM" id="SSF53474">
    <property type="entry name" value="alpha/beta-Hydrolases"/>
    <property type="match status" value="1"/>
</dbReference>
<feature type="chain" id="PRO_5044324047" description="BD-FAE-like domain-containing protein" evidence="2">
    <location>
        <begin position="24"/>
        <end position="452"/>
    </location>
</feature>
<evidence type="ECO:0000313" key="5">
    <source>
        <dbReference type="Proteomes" id="UP001515480"/>
    </source>
</evidence>
<comment type="caution">
    <text evidence="4">The sequence shown here is derived from an EMBL/GenBank/DDBJ whole genome shotgun (WGS) entry which is preliminary data.</text>
</comment>
<dbReference type="InterPro" id="IPR049492">
    <property type="entry name" value="BD-FAE-like_dom"/>
</dbReference>
<evidence type="ECO:0000256" key="1">
    <source>
        <dbReference type="ARBA" id="ARBA00022801"/>
    </source>
</evidence>
<proteinExistence type="predicted"/>
<dbReference type="GO" id="GO:0016787">
    <property type="term" value="F:hydrolase activity"/>
    <property type="evidence" value="ECO:0007669"/>
    <property type="project" value="UniProtKB-KW"/>
</dbReference>
<dbReference type="Pfam" id="PF20434">
    <property type="entry name" value="BD-FAE"/>
    <property type="match status" value="1"/>
</dbReference>
<reference evidence="4 5" key="1">
    <citation type="journal article" date="2024" name="Science">
        <title>Giant polyketide synthase enzymes in the biosynthesis of giant marine polyether toxins.</title>
        <authorList>
            <person name="Fallon T.R."/>
            <person name="Shende V.V."/>
            <person name="Wierzbicki I.H."/>
            <person name="Pendleton A.L."/>
            <person name="Watervoot N.F."/>
            <person name="Auber R.P."/>
            <person name="Gonzalez D.J."/>
            <person name="Wisecaver J.H."/>
            <person name="Moore B.S."/>
        </authorList>
    </citation>
    <scope>NUCLEOTIDE SEQUENCE [LARGE SCALE GENOMIC DNA]</scope>
    <source>
        <strain evidence="4 5">12B1</strain>
    </source>
</reference>
<keyword evidence="2" id="KW-0732">Signal</keyword>
<protein>
    <recommendedName>
        <fullName evidence="3">BD-FAE-like domain-containing protein</fullName>
    </recommendedName>
</protein>
<keyword evidence="5" id="KW-1185">Reference proteome</keyword>